<evidence type="ECO:0008006" key="4">
    <source>
        <dbReference type="Google" id="ProtNLM"/>
    </source>
</evidence>
<dbReference type="Proteomes" id="UP000440224">
    <property type="component" value="Unassembled WGS sequence"/>
</dbReference>
<gene>
    <name evidence="2" type="ORF">GF068_10435</name>
</gene>
<protein>
    <recommendedName>
        <fullName evidence="4">Integral membrane protein</fullName>
    </recommendedName>
</protein>
<reference evidence="2 3" key="1">
    <citation type="submission" date="2019-10" db="EMBL/GenBank/DDBJ databases">
        <title>A soil myxobacterium in the family Polyangiaceae.</title>
        <authorList>
            <person name="Li Y."/>
            <person name="Wang J."/>
        </authorList>
    </citation>
    <scope>NUCLEOTIDE SEQUENCE [LARGE SCALE GENOMIC DNA]</scope>
    <source>
        <strain evidence="2 3">DSM 14734</strain>
    </source>
</reference>
<dbReference type="RefSeq" id="WP_153819231.1">
    <property type="nucleotide sequence ID" value="NZ_WJIE01000003.1"/>
</dbReference>
<dbReference type="EMBL" id="WJIE01000003">
    <property type="protein sequence ID" value="MRG92342.1"/>
    <property type="molecule type" value="Genomic_DNA"/>
</dbReference>
<keyword evidence="1" id="KW-1133">Transmembrane helix</keyword>
<dbReference type="AlphaFoldDB" id="A0A6N7PJM7"/>
<organism evidence="2 3">
    <name type="scientific">Polyangium spumosum</name>
    <dbReference type="NCBI Taxonomy" id="889282"/>
    <lineage>
        <taxon>Bacteria</taxon>
        <taxon>Pseudomonadati</taxon>
        <taxon>Myxococcota</taxon>
        <taxon>Polyangia</taxon>
        <taxon>Polyangiales</taxon>
        <taxon>Polyangiaceae</taxon>
        <taxon>Polyangium</taxon>
    </lineage>
</organism>
<feature type="transmembrane region" description="Helical" evidence="1">
    <location>
        <begin position="135"/>
        <end position="157"/>
    </location>
</feature>
<sequence length="202" mass="22267">MHVEERKEEEGSNEQELGVLLGEYGALKSEQSARIGFRDNLLYVTVGAVGAVTSVALGGFGGSGGPMHAAFLVVPWVTAILGWTYLVNDQKITAIRMYVEDELAKRVKRSAKARQAVFAWEGFHRRDGRRKLRKWVQLGIDLGTFVAPGLCALAAYMVHLSADKRSPTWYVSALMLVEAVVLVVLAALFVDHTREASRPKPR</sequence>
<feature type="transmembrane region" description="Helical" evidence="1">
    <location>
        <begin position="67"/>
        <end position="87"/>
    </location>
</feature>
<proteinExistence type="predicted"/>
<evidence type="ECO:0000313" key="3">
    <source>
        <dbReference type="Proteomes" id="UP000440224"/>
    </source>
</evidence>
<feature type="transmembrane region" description="Helical" evidence="1">
    <location>
        <begin position="41"/>
        <end position="61"/>
    </location>
</feature>
<dbReference type="OrthoDB" id="529281at2"/>
<keyword evidence="1" id="KW-0472">Membrane</keyword>
<feature type="transmembrane region" description="Helical" evidence="1">
    <location>
        <begin position="169"/>
        <end position="190"/>
    </location>
</feature>
<keyword evidence="1" id="KW-0812">Transmembrane</keyword>
<keyword evidence="3" id="KW-1185">Reference proteome</keyword>
<evidence type="ECO:0000256" key="1">
    <source>
        <dbReference type="SAM" id="Phobius"/>
    </source>
</evidence>
<evidence type="ECO:0000313" key="2">
    <source>
        <dbReference type="EMBL" id="MRG92342.1"/>
    </source>
</evidence>
<name>A0A6N7PJM7_9BACT</name>
<comment type="caution">
    <text evidence="2">The sequence shown here is derived from an EMBL/GenBank/DDBJ whole genome shotgun (WGS) entry which is preliminary data.</text>
</comment>
<accession>A0A6N7PJM7</accession>